<dbReference type="GO" id="GO:0042545">
    <property type="term" value="P:cell wall modification"/>
    <property type="evidence" value="ECO:0007669"/>
    <property type="project" value="InterPro"/>
</dbReference>
<dbReference type="EMBL" id="ASHM01043325">
    <property type="protein sequence ID" value="PNX83077.1"/>
    <property type="molecule type" value="Genomic_DNA"/>
</dbReference>
<feature type="domain" description="Pectinesterase catalytic" evidence="6">
    <location>
        <begin position="1"/>
        <end position="87"/>
    </location>
</feature>
<accession>A0A2K3LX18</accession>
<dbReference type="AlphaFoldDB" id="A0A2K3LX18"/>
<dbReference type="Gene3D" id="2.160.20.10">
    <property type="entry name" value="Single-stranded right-handed beta-helix, Pectin lyase-like"/>
    <property type="match status" value="1"/>
</dbReference>
<evidence type="ECO:0000313" key="8">
    <source>
        <dbReference type="Proteomes" id="UP000236291"/>
    </source>
</evidence>
<keyword evidence="4" id="KW-0378">Hydrolase</keyword>
<name>A0A2K3LX18_TRIPR</name>
<dbReference type="Pfam" id="PF01095">
    <property type="entry name" value="Pectinesterase"/>
    <property type="match status" value="1"/>
</dbReference>
<sequence length="225" mass="25311">PLEGQSNVVVADGTSAYSRFRTGVVLQNCSIMPDNEFKPYLHTTKTYLARPWDRFSTAVFLENYIADFIQRDGYLIWKKDRPNIETLTLLSLASLDLVPMLQQELVGLKILAYSSIRYYDGWAVYFQQVIIAGSSCYLIVVSELNIEFDVRATCLTGSPLCRPQSLVSKCPTAPTCPVAILGGFPFCDHQWSFISTFHMRENFHNNVPYPVNLRAVVGLGGWLPA</sequence>
<comment type="caution">
    <text evidence="7">The sequence shown here is derived from an EMBL/GenBank/DDBJ whole genome shotgun (WGS) entry which is preliminary data.</text>
</comment>
<comment type="pathway">
    <text evidence="2">Glycan metabolism; pectin degradation; 2-dehydro-3-deoxy-D-gluconate from pectin: step 1/5.</text>
</comment>
<dbReference type="STRING" id="57577.A0A2K3LX18"/>
<evidence type="ECO:0000256" key="4">
    <source>
        <dbReference type="ARBA" id="ARBA00022801"/>
    </source>
</evidence>
<gene>
    <name evidence="7" type="ORF">L195_g039115</name>
</gene>
<evidence type="ECO:0000313" key="7">
    <source>
        <dbReference type="EMBL" id="PNX83077.1"/>
    </source>
</evidence>
<dbReference type="InterPro" id="IPR011050">
    <property type="entry name" value="Pectin_lyase_fold/virulence"/>
</dbReference>
<evidence type="ECO:0000256" key="3">
    <source>
        <dbReference type="ARBA" id="ARBA00022512"/>
    </source>
</evidence>
<dbReference type="Proteomes" id="UP000236291">
    <property type="component" value="Unassembled WGS sequence"/>
</dbReference>
<dbReference type="InterPro" id="IPR012334">
    <property type="entry name" value="Pectin_lyas_fold"/>
</dbReference>
<reference evidence="7 8" key="2">
    <citation type="journal article" date="2017" name="Front. Plant Sci.">
        <title>Gene Classification and Mining of Molecular Markers Useful in Red Clover (Trifolium pratense) Breeding.</title>
        <authorList>
            <person name="Istvanek J."/>
            <person name="Dluhosova J."/>
            <person name="Dluhos P."/>
            <person name="Patkova L."/>
            <person name="Nedelnik J."/>
            <person name="Repkova J."/>
        </authorList>
    </citation>
    <scope>NUCLEOTIDE SEQUENCE [LARGE SCALE GENOMIC DNA]</scope>
    <source>
        <strain evidence="8">cv. Tatra</strain>
        <tissue evidence="7">Young leaves</tissue>
    </source>
</reference>
<keyword evidence="5" id="KW-0063">Aspartyl esterase</keyword>
<proteinExistence type="predicted"/>
<dbReference type="InterPro" id="IPR000070">
    <property type="entry name" value="Pectinesterase_cat"/>
</dbReference>
<organism evidence="7 8">
    <name type="scientific">Trifolium pratense</name>
    <name type="common">Red clover</name>
    <dbReference type="NCBI Taxonomy" id="57577"/>
    <lineage>
        <taxon>Eukaryota</taxon>
        <taxon>Viridiplantae</taxon>
        <taxon>Streptophyta</taxon>
        <taxon>Embryophyta</taxon>
        <taxon>Tracheophyta</taxon>
        <taxon>Spermatophyta</taxon>
        <taxon>Magnoliopsida</taxon>
        <taxon>eudicotyledons</taxon>
        <taxon>Gunneridae</taxon>
        <taxon>Pentapetalae</taxon>
        <taxon>rosids</taxon>
        <taxon>fabids</taxon>
        <taxon>Fabales</taxon>
        <taxon>Fabaceae</taxon>
        <taxon>Papilionoideae</taxon>
        <taxon>50 kb inversion clade</taxon>
        <taxon>NPAAA clade</taxon>
        <taxon>Hologalegina</taxon>
        <taxon>IRL clade</taxon>
        <taxon>Trifolieae</taxon>
        <taxon>Trifolium</taxon>
    </lineage>
</organism>
<protein>
    <submittedName>
        <fullName evidence="7">Pectinesterase 4-like protein</fullName>
    </submittedName>
</protein>
<keyword evidence="3" id="KW-0134">Cell wall</keyword>
<dbReference type="SUPFAM" id="SSF51126">
    <property type="entry name" value="Pectin lyase-like"/>
    <property type="match status" value="1"/>
</dbReference>
<dbReference type="PANTHER" id="PTHR31707">
    <property type="entry name" value="PECTINESTERASE"/>
    <property type="match status" value="1"/>
</dbReference>
<keyword evidence="3" id="KW-0964">Secreted</keyword>
<evidence type="ECO:0000256" key="5">
    <source>
        <dbReference type="ARBA" id="ARBA00023085"/>
    </source>
</evidence>
<reference evidence="7 8" key="1">
    <citation type="journal article" date="2014" name="Am. J. Bot.">
        <title>Genome assembly and annotation for red clover (Trifolium pratense; Fabaceae).</title>
        <authorList>
            <person name="Istvanek J."/>
            <person name="Jaros M."/>
            <person name="Krenek A."/>
            <person name="Repkova J."/>
        </authorList>
    </citation>
    <scope>NUCLEOTIDE SEQUENCE [LARGE SCALE GENOMIC DNA]</scope>
    <source>
        <strain evidence="8">cv. Tatra</strain>
        <tissue evidence="7">Young leaves</tissue>
    </source>
</reference>
<evidence type="ECO:0000259" key="6">
    <source>
        <dbReference type="Pfam" id="PF01095"/>
    </source>
</evidence>
<feature type="non-terminal residue" evidence="7">
    <location>
        <position position="1"/>
    </location>
</feature>
<evidence type="ECO:0000256" key="2">
    <source>
        <dbReference type="ARBA" id="ARBA00005184"/>
    </source>
</evidence>
<dbReference type="GO" id="GO:0030599">
    <property type="term" value="F:pectinesterase activity"/>
    <property type="evidence" value="ECO:0007669"/>
    <property type="project" value="InterPro"/>
</dbReference>
<evidence type="ECO:0000256" key="1">
    <source>
        <dbReference type="ARBA" id="ARBA00004191"/>
    </source>
</evidence>
<dbReference type="UniPathway" id="UPA00545">
    <property type="reaction ID" value="UER00823"/>
</dbReference>
<dbReference type="GO" id="GO:0045490">
    <property type="term" value="P:pectin catabolic process"/>
    <property type="evidence" value="ECO:0007669"/>
    <property type="project" value="UniProtKB-UniPathway"/>
</dbReference>
<comment type="subcellular location">
    <subcellularLocation>
        <location evidence="1">Secreted</location>
        <location evidence="1">Cell wall</location>
    </subcellularLocation>
</comment>